<dbReference type="AlphaFoldDB" id="A0A0T5P3C8"/>
<evidence type="ECO:0000313" key="3">
    <source>
        <dbReference type="Proteomes" id="UP000051401"/>
    </source>
</evidence>
<dbReference type="EMBL" id="CP031598">
    <property type="protein sequence ID" value="QEW27834.1"/>
    <property type="molecule type" value="Genomic_DNA"/>
</dbReference>
<protein>
    <submittedName>
        <fullName evidence="1">Uncharacterized protein</fullName>
    </submittedName>
</protein>
<evidence type="ECO:0000313" key="4">
    <source>
        <dbReference type="Proteomes" id="UP000325785"/>
    </source>
</evidence>
<dbReference type="Proteomes" id="UP000325785">
    <property type="component" value="Chromosome"/>
</dbReference>
<evidence type="ECO:0000313" key="1">
    <source>
        <dbReference type="EMBL" id="KRS15655.1"/>
    </source>
</evidence>
<sequence length="75" mass="8229">MMLDQIIFDRSEDIADALHDQEGLERALIGYLNGKLAAEDEHVVIALIHGQRDCRNRATSIANAIARSEATGEVP</sequence>
<accession>A0A0T5P3C8</accession>
<dbReference type="Proteomes" id="UP000051401">
    <property type="component" value="Unassembled WGS sequence"/>
</dbReference>
<dbReference type="KEGG" id="rid:RIdsm_03654"/>
<reference evidence="2 4" key="2">
    <citation type="submission" date="2018-08" db="EMBL/GenBank/DDBJ databases">
        <title>Genetic Globetrotter - A new plasmid hitch-hiking vast phylogenetic and geographic distances.</title>
        <authorList>
            <person name="Vollmers J."/>
            <person name="Petersen J."/>
        </authorList>
    </citation>
    <scope>NUCLEOTIDE SEQUENCE [LARGE SCALE GENOMIC DNA]</scope>
    <source>
        <strain evidence="2 4">DSM 26383</strain>
    </source>
</reference>
<dbReference type="EMBL" id="LAXI01000020">
    <property type="protein sequence ID" value="KRS15655.1"/>
    <property type="molecule type" value="Genomic_DNA"/>
</dbReference>
<dbReference type="STRING" id="540747.SAMN04488031_12234"/>
<reference evidence="1 3" key="1">
    <citation type="submission" date="2015-04" db="EMBL/GenBank/DDBJ databases">
        <title>The draft genome sequence of Roseovarius indicus B108T.</title>
        <authorList>
            <person name="Li G."/>
            <person name="Lai Q."/>
            <person name="Shao Z."/>
            <person name="Yan P."/>
        </authorList>
    </citation>
    <scope>NUCLEOTIDE SEQUENCE [LARGE SCALE GENOMIC DNA]</scope>
    <source>
        <strain evidence="1 3">B108</strain>
    </source>
</reference>
<dbReference type="PATRIC" id="fig|540747.5.peg.2899"/>
<evidence type="ECO:0000313" key="2">
    <source>
        <dbReference type="EMBL" id="QEW27834.1"/>
    </source>
</evidence>
<proteinExistence type="predicted"/>
<name>A0A0T5P3C8_9RHOB</name>
<organism evidence="1 3">
    <name type="scientific">Roseovarius indicus</name>
    <dbReference type="NCBI Taxonomy" id="540747"/>
    <lineage>
        <taxon>Bacteria</taxon>
        <taxon>Pseudomonadati</taxon>
        <taxon>Pseudomonadota</taxon>
        <taxon>Alphaproteobacteria</taxon>
        <taxon>Rhodobacterales</taxon>
        <taxon>Roseobacteraceae</taxon>
        <taxon>Roseovarius</taxon>
    </lineage>
</organism>
<gene>
    <name evidence="2" type="ORF">RIdsm_03654</name>
    <name evidence="1" type="ORF">XM52_22720</name>
</gene>
<keyword evidence="3" id="KW-1185">Reference proteome</keyword>